<evidence type="ECO:0000256" key="12">
    <source>
        <dbReference type="ARBA" id="ARBA00023136"/>
    </source>
</evidence>
<dbReference type="GO" id="GO:0004497">
    <property type="term" value="F:monooxygenase activity"/>
    <property type="evidence" value="ECO:0007669"/>
    <property type="project" value="UniProtKB-KW"/>
</dbReference>
<reference evidence="15 16" key="1">
    <citation type="journal article" date="2020" name="ISME J.">
        <title>Uncovering the hidden diversity of litter-decomposition mechanisms in mushroom-forming fungi.</title>
        <authorList>
            <person name="Floudas D."/>
            <person name="Bentzer J."/>
            <person name="Ahren D."/>
            <person name="Johansson T."/>
            <person name="Persson P."/>
            <person name="Tunlid A."/>
        </authorList>
    </citation>
    <scope>NUCLEOTIDE SEQUENCE [LARGE SCALE GENOMIC DNA]</scope>
    <source>
        <strain evidence="15 16">CBS 291.85</strain>
    </source>
</reference>
<dbReference type="EMBL" id="JAACJM010000150">
    <property type="protein sequence ID" value="KAF5343052.1"/>
    <property type="molecule type" value="Genomic_DNA"/>
</dbReference>
<evidence type="ECO:0000256" key="7">
    <source>
        <dbReference type="ARBA" id="ARBA00022723"/>
    </source>
</evidence>
<evidence type="ECO:0000256" key="10">
    <source>
        <dbReference type="ARBA" id="ARBA00023004"/>
    </source>
</evidence>
<dbReference type="InterPro" id="IPR002401">
    <property type="entry name" value="Cyt_P450_E_grp-I"/>
</dbReference>
<dbReference type="GO" id="GO:0016020">
    <property type="term" value="C:membrane"/>
    <property type="evidence" value="ECO:0007669"/>
    <property type="project" value="UniProtKB-SubCell"/>
</dbReference>
<keyword evidence="9" id="KW-0560">Oxidoreductase</keyword>
<dbReference type="PRINTS" id="PR00463">
    <property type="entry name" value="EP450I"/>
</dbReference>
<name>A0A8H5CJT3_9AGAR</name>
<comment type="cofactor">
    <cofactor evidence="1 14">
        <name>heme</name>
        <dbReference type="ChEBI" id="CHEBI:30413"/>
    </cofactor>
</comment>
<dbReference type="GO" id="GO:0020037">
    <property type="term" value="F:heme binding"/>
    <property type="evidence" value="ECO:0007669"/>
    <property type="project" value="InterPro"/>
</dbReference>
<comment type="subcellular location">
    <subcellularLocation>
        <location evidence="2">Membrane</location>
        <topology evidence="2">Single-pass membrane protein</topology>
    </subcellularLocation>
</comment>
<comment type="caution">
    <text evidence="15">The sequence shown here is derived from an EMBL/GenBank/DDBJ whole genome shotgun (WGS) entry which is preliminary data.</text>
</comment>
<dbReference type="PANTHER" id="PTHR46300:SF2">
    <property type="entry name" value="CYTOCHROME P450 MONOOXYGENASE ALNH-RELATED"/>
    <property type="match status" value="1"/>
</dbReference>
<dbReference type="InterPro" id="IPR050364">
    <property type="entry name" value="Cytochrome_P450_fung"/>
</dbReference>
<proteinExistence type="inferred from homology"/>
<evidence type="ECO:0008006" key="17">
    <source>
        <dbReference type="Google" id="ProtNLM"/>
    </source>
</evidence>
<dbReference type="InterPro" id="IPR036396">
    <property type="entry name" value="Cyt_P450_sf"/>
</dbReference>
<evidence type="ECO:0000256" key="3">
    <source>
        <dbReference type="ARBA" id="ARBA00005179"/>
    </source>
</evidence>
<dbReference type="Gene3D" id="1.10.630.10">
    <property type="entry name" value="Cytochrome P450"/>
    <property type="match status" value="1"/>
</dbReference>
<accession>A0A8H5CJT3</accession>
<evidence type="ECO:0000256" key="2">
    <source>
        <dbReference type="ARBA" id="ARBA00004167"/>
    </source>
</evidence>
<keyword evidence="10 14" id="KW-0408">Iron</keyword>
<evidence type="ECO:0000256" key="11">
    <source>
        <dbReference type="ARBA" id="ARBA00023033"/>
    </source>
</evidence>
<keyword evidence="11" id="KW-0503">Monooxygenase</keyword>
<keyword evidence="13" id="KW-0325">Glycoprotein</keyword>
<dbReference type="CDD" id="cd11065">
    <property type="entry name" value="CYP64-like"/>
    <property type="match status" value="1"/>
</dbReference>
<keyword evidence="7 14" id="KW-0479">Metal-binding</keyword>
<dbReference type="SUPFAM" id="SSF48264">
    <property type="entry name" value="Cytochrome P450"/>
    <property type="match status" value="1"/>
</dbReference>
<keyword evidence="12" id="KW-0472">Membrane</keyword>
<keyword evidence="8" id="KW-1133">Transmembrane helix</keyword>
<gene>
    <name evidence="15" type="ORF">D9758_011136</name>
</gene>
<evidence type="ECO:0000313" key="16">
    <source>
        <dbReference type="Proteomes" id="UP000559256"/>
    </source>
</evidence>
<evidence type="ECO:0000256" key="9">
    <source>
        <dbReference type="ARBA" id="ARBA00023002"/>
    </source>
</evidence>
<evidence type="ECO:0000256" key="6">
    <source>
        <dbReference type="ARBA" id="ARBA00022692"/>
    </source>
</evidence>
<dbReference type="Proteomes" id="UP000559256">
    <property type="component" value="Unassembled WGS sequence"/>
</dbReference>
<evidence type="ECO:0000256" key="4">
    <source>
        <dbReference type="ARBA" id="ARBA00010617"/>
    </source>
</evidence>
<evidence type="ECO:0000256" key="8">
    <source>
        <dbReference type="ARBA" id="ARBA00022989"/>
    </source>
</evidence>
<comment type="pathway">
    <text evidence="3">Secondary metabolite biosynthesis.</text>
</comment>
<dbReference type="PRINTS" id="PR00385">
    <property type="entry name" value="P450"/>
</dbReference>
<feature type="binding site" description="axial binding residue" evidence="14">
    <location>
        <position position="452"/>
    </location>
    <ligand>
        <name>heme</name>
        <dbReference type="ChEBI" id="CHEBI:30413"/>
    </ligand>
    <ligandPart>
        <name>Fe</name>
        <dbReference type="ChEBI" id="CHEBI:18248"/>
    </ligandPart>
</feature>
<keyword evidence="6" id="KW-0812">Transmembrane</keyword>
<comment type="similarity">
    <text evidence="4">Belongs to the cytochrome P450 family.</text>
</comment>
<evidence type="ECO:0000256" key="5">
    <source>
        <dbReference type="ARBA" id="ARBA00022617"/>
    </source>
</evidence>
<dbReference type="OrthoDB" id="1103324at2759"/>
<evidence type="ECO:0000256" key="1">
    <source>
        <dbReference type="ARBA" id="ARBA00001971"/>
    </source>
</evidence>
<keyword evidence="5 14" id="KW-0349">Heme</keyword>
<protein>
    <recommendedName>
        <fullName evidence="17">Cytochrome P450</fullName>
    </recommendedName>
</protein>
<dbReference type="AlphaFoldDB" id="A0A8H5CJT3"/>
<keyword evidence="16" id="KW-1185">Reference proteome</keyword>
<dbReference type="InterPro" id="IPR001128">
    <property type="entry name" value="Cyt_P450"/>
</dbReference>
<dbReference type="Pfam" id="PF00067">
    <property type="entry name" value="p450"/>
    <property type="match status" value="1"/>
</dbReference>
<sequence length="531" mass="59698">MEIILPISTSSFLEAFDSRLTISLLALLFTAVLGFRRFTKNPNNPLNLPPPPGPRGLPILGNLLEIPSDRYWLKFDEWIQEYGPIVSINLAGKPVVLLGTPKVAADLFGISAIYSDRPRWILAHDILSKGMHIGVMPYGEKHRRFRKATHAGLGPKALSSYHPIEEREARIYLKEVSNNPKDFRNSVKRYTAAVILATMYGHTVTTFDSDKYVKSIFASAARFAGSLAPGEFLVDVFPWLRYIPSWVPGAGWKKKAAEWAEDDYNLFTTMREDARVNAAKQTSFISQGLGNAYGVDDVELAYIGGIITQTPDTLMSVSSGFMLAMTRWPEIQRKAQEEIDRVVGRKRFPVFQDSVNLPYVTAIVKETCRWRPVAPLSVPHASSKDDVYMGYFIPKGTTVISSIWSIHRDPETYPNPDEFIPERFLDENMNEVNTKESKAFGHHLYGFGRRFCPGATMADHAIWVFAAHVLWALNLEREKDEFGNDIIPDVRPEMFTSGGEASHPLPFKCNITLRPGVQEFLDEIELPQAGA</sequence>
<dbReference type="PANTHER" id="PTHR46300">
    <property type="entry name" value="P450, PUTATIVE (EUROFUNG)-RELATED-RELATED"/>
    <property type="match status" value="1"/>
</dbReference>
<evidence type="ECO:0000256" key="13">
    <source>
        <dbReference type="ARBA" id="ARBA00023180"/>
    </source>
</evidence>
<organism evidence="15 16">
    <name type="scientific">Tetrapyrgos nigripes</name>
    <dbReference type="NCBI Taxonomy" id="182062"/>
    <lineage>
        <taxon>Eukaryota</taxon>
        <taxon>Fungi</taxon>
        <taxon>Dikarya</taxon>
        <taxon>Basidiomycota</taxon>
        <taxon>Agaricomycotina</taxon>
        <taxon>Agaricomycetes</taxon>
        <taxon>Agaricomycetidae</taxon>
        <taxon>Agaricales</taxon>
        <taxon>Marasmiineae</taxon>
        <taxon>Marasmiaceae</taxon>
        <taxon>Tetrapyrgos</taxon>
    </lineage>
</organism>
<evidence type="ECO:0000256" key="14">
    <source>
        <dbReference type="PIRSR" id="PIRSR602401-1"/>
    </source>
</evidence>
<dbReference type="GO" id="GO:0016705">
    <property type="term" value="F:oxidoreductase activity, acting on paired donors, with incorporation or reduction of molecular oxygen"/>
    <property type="evidence" value="ECO:0007669"/>
    <property type="project" value="InterPro"/>
</dbReference>
<dbReference type="GO" id="GO:0005506">
    <property type="term" value="F:iron ion binding"/>
    <property type="evidence" value="ECO:0007669"/>
    <property type="project" value="InterPro"/>
</dbReference>
<evidence type="ECO:0000313" key="15">
    <source>
        <dbReference type="EMBL" id="KAF5343052.1"/>
    </source>
</evidence>